<dbReference type="OrthoDB" id="665957at2759"/>
<dbReference type="EMBL" id="JACEFO010001756">
    <property type="protein sequence ID" value="KAF8708605.1"/>
    <property type="molecule type" value="Genomic_DNA"/>
</dbReference>
<sequence length="335" mass="37411">MRWRRAIAGADAGAGFLRRYRSVHAPTVPGHYHNSSTGPVLSPSSPSTVDAHRFSLDFLPGGAESWTVVDSRGSLLLLWGRRRTCFPDMVICEPLTRRFEIIPPPAEHIDEGCCYLIDGLALEPGGRISMSNFRVLCLFRRDGAMCTAMLTARFLWGEQNICHAVPNLHSTIIMGPAGGKWYFCVRGGILVELDGSTGDFTSSVFPDIGVMDFDMETCNFFVTEFRDGKPRIITEVNSIVEVFGRLDSGEWALEKSILLWEATSGLPGYKDRFFSHYQEILTRGIGIILSPQFAEPWPYSIDLETMEAKEATADMGPRVYQYELPWPPALHAHLD</sequence>
<keyword evidence="2" id="KW-1185">Reference proteome</keyword>
<dbReference type="PANTHER" id="PTHR33207">
    <property type="entry name" value="F-BOX DOMAIN CONTAINING PROTEIN-RELATED"/>
    <property type="match status" value="1"/>
</dbReference>
<gene>
    <name evidence="1" type="ORF">HU200_029983</name>
</gene>
<accession>A0A835BPK1</accession>
<evidence type="ECO:0000313" key="1">
    <source>
        <dbReference type="EMBL" id="KAF8708605.1"/>
    </source>
</evidence>
<evidence type="ECO:0000313" key="2">
    <source>
        <dbReference type="Proteomes" id="UP000636709"/>
    </source>
</evidence>
<name>A0A835BPK1_9POAL</name>
<proteinExistence type="predicted"/>
<dbReference type="Proteomes" id="UP000636709">
    <property type="component" value="Unassembled WGS sequence"/>
</dbReference>
<reference evidence="1" key="1">
    <citation type="submission" date="2020-07" db="EMBL/GenBank/DDBJ databases">
        <title>Genome sequence and genetic diversity analysis of an under-domesticated orphan crop, white fonio (Digitaria exilis).</title>
        <authorList>
            <person name="Bennetzen J.L."/>
            <person name="Chen S."/>
            <person name="Ma X."/>
            <person name="Wang X."/>
            <person name="Yssel A.E.J."/>
            <person name="Chaluvadi S.R."/>
            <person name="Johnson M."/>
            <person name="Gangashetty P."/>
            <person name="Hamidou F."/>
            <person name="Sanogo M.D."/>
            <person name="Zwaenepoel A."/>
            <person name="Wallace J."/>
            <person name="Van De Peer Y."/>
            <person name="Van Deynze A."/>
        </authorList>
    </citation>
    <scope>NUCLEOTIDE SEQUENCE</scope>
    <source>
        <tissue evidence="1">Leaves</tissue>
    </source>
</reference>
<dbReference type="AlphaFoldDB" id="A0A835BPK1"/>
<comment type="caution">
    <text evidence="1">The sequence shown here is derived from an EMBL/GenBank/DDBJ whole genome shotgun (WGS) entry which is preliminary data.</text>
</comment>
<organism evidence="1 2">
    <name type="scientific">Digitaria exilis</name>
    <dbReference type="NCBI Taxonomy" id="1010633"/>
    <lineage>
        <taxon>Eukaryota</taxon>
        <taxon>Viridiplantae</taxon>
        <taxon>Streptophyta</taxon>
        <taxon>Embryophyta</taxon>
        <taxon>Tracheophyta</taxon>
        <taxon>Spermatophyta</taxon>
        <taxon>Magnoliopsida</taxon>
        <taxon>Liliopsida</taxon>
        <taxon>Poales</taxon>
        <taxon>Poaceae</taxon>
        <taxon>PACMAD clade</taxon>
        <taxon>Panicoideae</taxon>
        <taxon>Panicodae</taxon>
        <taxon>Paniceae</taxon>
        <taxon>Anthephorinae</taxon>
        <taxon>Digitaria</taxon>
    </lineage>
</organism>
<dbReference type="Gramene" id="Dexi9A01G0003210.1">
    <property type="protein sequence ID" value="Dexi9A01G0003210.1:cds"/>
    <property type="gene ID" value="Dexi9A01G0003210"/>
</dbReference>
<protein>
    <submittedName>
        <fullName evidence="1">Uncharacterized protein</fullName>
    </submittedName>
</protein>